<evidence type="ECO:0000256" key="4">
    <source>
        <dbReference type="RuleBase" id="RU366057"/>
    </source>
</evidence>
<evidence type="ECO:0000313" key="6">
    <source>
        <dbReference type="EMBL" id="DAD42562.1"/>
    </source>
</evidence>
<keyword evidence="2 4" id="KW-0689">Ribosomal protein</keyword>
<evidence type="ECO:0000313" key="7">
    <source>
        <dbReference type="Proteomes" id="UP000607653"/>
    </source>
</evidence>
<gene>
    <name evidence="6" type="ORF">HUJ06_000792</name>
</gene>
<evidence type="ECO:0000256" key="5">
    <source>
        <dbReference type="SAM" id="MobiDB-lite"/>
    </source>
</evidence>
<evidence type="ECO:0000256" key="1">
    <source>
        <dbReference type="ARBA" id="ARBA00009106"/>
    </source>
</evidence>
<dbReference type="Gene3D" id="3.30.63.20">
    <property type="match status" value="1"/>
</dbReference>
<evidence type="ECO:0000256" key="2">
    <source>
        <dbReference type="ARBA" id="ARBA00022980"/>
    </source>
</evidence>
<dbReference type="AlphaFoldDB" id="A0A822ZBQ7"/>
<dbReference type="EMBL" id="DUZY01000006">
    <property type="protein sequence ID" value="DAD42562.1"/>
    <property type="molecule type" value="Genomic_DNA"/>
</dbReference>
<accession>A0A822ZBQ7</accession>
<organism evidence="6 7">
    <name type="scientific">Nelumbo nucifera</name>
    <name type="common">Sacred lotus</name>
    <dbReference type="NCBI Taxonomy" id="4432"/>
    <lineage>
        <taxon>Eukaryota</taxon>
        <taxon>Viridiplantae</taxon>
        <taxon>Streptophyta</taxon>
        <taxon>Embryophyta</taxon>
        <taxon>Tracheophyta</taxon>
        <taxon>Spermatophyta</taxon>
        <taxon>Magnoliopsida</taxon>
        <taxon>Proteales</taxon>
        <taxon>Nelumbonaceae</taxon>
        <taxon>Nelumbo</taxon>
    </lineage>
</organism>
<comment type="similarity">
    <text evidence="1 4">Belongs to the eukaryotic ribosomal protein eS25 family.</text>
</comment>
<dbReference type="Proteomes" id="UP000607653">
    <property type="component" value="Unassembled WGS sequence"/>
</dbReference>
<dbReference type="Pfam" id="PF03297">
    <property type="entry name" value="Ribosomal_S25"/>
    <property type="match status" value="1"/>
</dbReference>
<dbReference type="GO" id="GO:0005840">
    <property type="term" value="C:ribosome"/>
    <property type="evidence" value="ECO:0007669"/>
    <property type="project" value="UniProtKB-KW"/>
</dbReference>
<comment type="caution">
    <text evidence="6">The sequence shown here is derived from an EMBL/GenBank/DDBJ whole genome shotgun (WGS) entry which is preliminary data.</text>
</comment>
<dbReference type="InterPro" id="IPR004977">
    <property type="entry name" value="Ribosomal_eS25"/>
</dbReference>
<keyword evidence="7" id="KW-1185">Reference proteome</keyword>
<keyword evidence="3 4" id="KW-0687">Ribonucleoprotein</keyword>
<sequence>MGTKEKQANAPSSSKAKSSDGKDKKKKWVKNKNNKEKKNNEVLFDQESSLEKRLSEVANFKLITVPLLSERLGISGSLARKVIQELMSKNAITAVSEDSTPKIYTRNSTA</sequence>
<reference evidence="6 7" key="1">
    <citation type="journal article" date="2020" name="Mol. Biol. Evol.">
        <title>Distinct Expression and Methylation Patterns for Genes with Different Fates following a Single Whole-Genome Duplication in Flowering Plants.</title>
        <authorList>
            <person name="Shi T."/>
            <person name="Rahmani R.S."/>
            <person name="Gugger P.F."/>
            <person name="Wang M."/>
            <person name="Li H."/>
            <person name="Zhang Y."/>
            <person name="Li Z."/>
            <person name="Wang Q."/>
            <person name="Van de Peer Y."/>
            <person name="Marchal K."/>
            <person name="Chen J."/>
        </authorList>
    </citation>
    <scope>NUCLEOTIDE SEQUENCE [LARGE SCALE GENOMIC DNA]</scope>
    <source>
        <tissue evidence="6">Leaf</tissue>
    </source>
</reference>
<evidence type="ECO:0000256" key="3">
    <source>
        <dbReference type="ARBA" id="ARBA00023274"/>
    </source>
</evidence>
<protein>
    <recommendedName>
        <fullName evidence="4">40S ribosomal protein S25</fullName>
    </recommendedName>
</protein>
<feature type="region of interest" description="Disordered" evidence="5">
    <location>
        <begin position="1"/>
        <end position="40"/>
    </location>
</feature>
<dbReference type="PANTHER" id="PTHR12850">
    <property type="entry name" value="40S RIBOSOMAL PROTEIN S25"/>
    <property type="match status" value="1"/>
</dbReference>
<proteinExistence type="inferred from homology"/>
<name>A0A822ZBQ7_NELNU</name>
<dbReference type="GO" id="GO:1990904">
    <property type="term" value="C:ribonucleoprotein complex"/>
    <property type="evidence" value="ECO:0007669"/>
    <property type="project" value="UniProtKB-KW"/>
</dbReference>